<reference evidence="8 9" key="1">
    <citation type="journal article" date="2016" name="Nat. Commun.">
        <title>Thousands of microbial genomes shed light on interconnected biogeochemical processes in an aquifer system.</title>
        <authorList>
            <person name="Anantharaman K."/>
            <person name="Brown C.T."/>
            <person name="Hug L.A."/>
            <person name="Sharon I."/>
            <person name="Castelle C.J."/>
            <person name="Probst A.J."/>
            <person name="Thomas B.C."/>
            <person name="Singh A."/>
            <person name="Wilkins M.J."/>
            <person name="Karaoz U."/>
            <person name="Brodie E.L."/>
            <person name="Williams K.H."/>
            <person name="Hubbard S.S."/>
            <person name="Banfield J.F."/>
        </authorList>
    </citation>
    <scope>NUCLEOTIDE SEQUENCE [LARGE SCALE GENOMIC DNA]</scope>
</reference>
<feature type="binding site" evidence="5">
    <location>
        <position position="130"/>
    </location>
    <ligand>
        <name>AMP</name>
        <dbReference type="ChEBI" id="CHEBI:456215"/>
    </ligand>
</feature>
<dbReference type="SUPFAM" id="SSF52540">
    <property type="entry name" value="P-loop containing nucleoside triphosphate hydrolases"/>
    <property type="match status" value="1"/>
</dbReference>
<dbReference type="GO" id="GO:0005524">
    <property type="term" value="F:ATP binding"/>
    <property type="evidence" value="ECO:0007669"/>
    <property type="project" value="UniProtKB-UniRule"/>
</dbReference>
<keyword evidence="4 5" id="KW-0418">Kinase</keyword>
<dbReference type="Gene3D" id="3.40.50.300">
    <property type="entry name" value="P-loop containing nucleotide triphosphate hydrolases"/>
    <property type="match status" value="1"/>
</dbReference>
<organism evidence="8 9">
    <name type="scientific">Candidatus Blackburnbacteria bacterium RIFCSPHIGHO2_01_FULL_43_15b</name>
    <dbReference type="NCBI Taxonomy" id="1797513"/>
    <lineage>
        <taxon>Bacteria</taxon>
        <taxon>Candidatus Blackburniibacteriota</taxon>
    </lineage>
</organism>
<dbReference type="Pfam" id="PF00406">
    <property type="entry name" value="ADK"/>
    <property type="match status" value="1"/>
</dbReference>
<dbReference type="CDD" id="cd01428">
    <property type="entry name" value="ADK"/>
    <property type="match status" value="1"/>
</dbReference>
<feature type="binding site" evidence="5">
    <location>
        <begin position="57"/>
        <end position="59"/>
    </location>
    <ligand>
        <name>AMP</name>
        <dbReference type="ChEBI" id="CHEBI:456215"/>
    </ligand>
</feature>
<feature type="region of interest" description="NMP" evidence="5">
    <location>
        <begin position="30"/>
        <end position="59"/>
    </location>
</feature>
<dbReference type="HAMAP" id="MF_00235">
    <property type="entry name" value="Adenylate_kinase_Adk"/>
    <property type="match status" value="1"/>
</dbReference>
<feature type="binding site" evidence="5">
    <location>
        <position position="158"/>
    </location>
    <ligand>
        <name>ATP</name>
        <dbReference type="ChEBI" id="CHEBI:30616"/>
    </ligand>
</feature>
<proteinExistence type="inferred from homology"/>
<evidence type="ECO:0000256" key="2">
    <source>
        <dbReference type="ARBA" id="ARBA00022727"/>
    </source>
</evidence>
<feature type="binding site" evidence="5">
    <location>
        <begin position="82"/>
        <end position="85"/>
    </location>
    <ligand>
        <name>AMP</name>
        <dbReference type="ChEBI" id="CHEBI:456215"/>
    </ligand>
</feature>
<evidence type="ECO:0000313" key="8">
    <source>
        <dbReference type="EMBL" id="OGY08337.1"/>
    </source>
</evidence>
<protein>
    <recommendedName>
        <fullName evidence="5 7">Adenylate kinase</fullName>
        <shortName evidence="5">AK</shortName>
        <ecNumber evidence="5 7">2.7.4.3</ecNumber>
    </recommendedName>
    <alternativeName>
        <fullName evidence="5">ATP-AMP transphosphorylase</fullName>
    </alternativeName>
    <alternativeName>
        <fullName evidence="5">ATP:AMP phosphotransferase</fullName>
    </alternativeName>
    <alternativeName>
        <fullName evidence="5">Adenylate monophosphate kinase</fullName>
    </alternativeName>
</protein>
<name>A0A1G1UYW6_9BACT</name>
<comment type="similarity">
    <text evidence="5 6">Belongs to the adenylate kinase family.</text>
</comment>
<keyword evidence="3 5" id="KW-0547">Nucleotide-binding</keyword>
<feature type="binding site" evidence="5">
    <location>
        <begin position="10"/>
        <end position="15"/>
    </location>
    <ligand>
        <name>ATP</name>
        <dbReference type="ChEBI" id="CHEBI:30616"/>
    </ligand>
</feature>
<comment type="caution">
    <text evidence="8">The sequence shown here is derived from an EMBL/GenBank/DDBJ whole genome shotgun (WGS) entry which is preliminary data.</text>
</comment>
<evidence type="ECO:0000313" key="9">
    <source>
        <dbReference type="Proteomes" id="UP000177967"/>
    </source>
</evidence>
<evidence type="ECO:0000256" key="4">
    <source>
        <dbReference type="ARBA" id="ARBA00022777"/>
    </source>
</evidence>
<keyword evidence="5" id="KW-0963">Cytoplasm</keyword>
<keyword evidence="5 7" id="KW-0067">ATP-binding</keyword>
<evidence type="ECO:0000256" key="1">
    <source>
        <dbReference type="ARBA" id="ARBA00022679"/>
    </source>
</evidence>
<comment type="domain">
    <text evidence="5">Consists of three domains, a large central CORE domain and two small peripheral domains, NMPbind and LID, which undergo movements during catalysis. The LID domain closes over the site of phosphoryl transfer upon ATP binding. Assembling and dissambling the active center during each catalytic cycle provides an effective means to prevent ATP hydrolysis.</text>
</comment>
<dbReference type="EC" id="2.7.4.3" evidence="5 7"/>
<evidence type="ECO:0000256" key="5">
    <source>
        <dbReference type="HAMAP-Rule" id="MF_00235"/>
    </source>
</evidence>
<feature type="binding site" evidence="5">
    <location>
        <position position="36"/>
    </location>
    <ligand>
        <name>AMP</name>
        <dbReference type="ChEBI" id="CHEBI:456215"/>
    </ligand>
</feature>
<sequence length="175" mass="19350">MIIFLMGTVGSGKSTQAGLLSQKLGAHHLNMGGLLREVADGNNEDAQTVKNLIEKGEFVSDELVTKLVKEYLEGKDKVVMEGFPRTLAQASESGIIPDQVVYINLPDDVSKKRLTARGRIDDTEETIAKRLAIYHKQTEPILEYYRSEGKLIEIDGNRTIPEVAQDIARQVALNV</sequence>
<dbReference type="EMBL" id="MHBW01000029">
    <property type="protein sequence ID" value="OGY08337.1"/>
    <property type="molecule type" value="Genomic_DNA"/>
</dbReference>
<dbReference type="InterPro" id="IPR027417">
    <property type="entry name" value="P-loop_NTPase"/>
</dbReference>
<dbReference type="AlphaFoldDB" id="A0A1G1UYW6"/>
<comment type="catalytic activity">
    <reaction evidence="5 7">
        <text>AMP + ATP = 2 ADP</text>
        <dbReference type="Rhea" id="RHEA:12973"/>
        <dbReference type="ChEBI" id="CHEBI:30616"/>
        <dbReference type="ChEBI" id="CHEBI:456215"/>
        <dbReference type="ChEBI" id="CHEBI:456216"/>
        <dbReference type="EC" id="2.7.4.3"/>
    </reaction>
</comment>
<comment type="caution">
    <text evidence="5">Lacks conserved residue(s) required for the propagation of feature annotation.</text>
</comment>
<dbReference type="Proteomes" id="UP000177967">
    <property type="component" value="Unassembled WGS sequence"/>
</dbReference>
<dbReference type="GO" id="GO:0005737">
    <property type="term" value="C:cytoplasm"/>
    <property type="evidence" value="ECO:0007669"/>
    <property type="project" value="UniProtKB-SubCell"/>
</dbReference>
<evidence type="ECO:0000256" key="7">
    <source>
        <dbReference type="RuleBase" id="RU003331"/>
    </source>
</evidence>
<feature type="binding site" evidence="5">
    <location>
        <position position="89"/>
    </location>
    <ligand>
        <name>AMP</name>
        <dbReference type="ChEBI" id="CHEBI:456215"/>
    </ligand>
</feature>
<dbReference type="GO" id="GO:0004017">
    <property type="term" value="F:AMP kinase activity"/>
    <property type="evidence" value="ECO:0007669"/>
    <property type="project" value="UniProtKB-UniRule"/>
</dbReference>
<feature type="binding site" evidence="5">
    <location>
        <position position="117"/>
    </location>
    <ligand>
        <name>ATP</name>
        <dbReference type="ChEBI" id="CHEBI:30616"/>
    </ligand>
</feature>
<dbReference type="InterPro" id="IPR000850">
    <property type="entry name" value="Adenylat/UMP-CMP_kin"/>
</dbReference>
<comment type="subunit">
    <text evidence="5 7">Monomer.</text>
</comment>
<accession>A0A1G1UYW6</accession>
<comment type="subcellular location">
    <subcellularLocation>
        <location evidence="5 7">Cytoplasm</location>
    </subcellularLocation>
</comment>
<dbReference type="STRING" id="1797513.A2782_00740"/>
<evidence type="ECO:0000256" key="3">
    <source>
        <dbReference type="ARBA" id="ARBA00022741"/>
    </source>
</evidence>
<dbReference type="GO" id="GO:0044209">
    <property type="term" value="P:AMP salvage"/>
    <property type="evidence" value="ECO:0007669"/>
    <property type="project" value="UniProtKB-UniRule"/>
</dbReference>
<dbReference type="PANTHER" id="PTHR23359">
    <property type="entry name" value="NUCLEOTIDE KINASE"/>
    <property type="match status" value="1"/>
</dbReference>
<evidence type="ECO:0000256" key="6">
    <source>
        <dbReference type="RuleBase" id="RU003330"/>
    </source>
</evidence>
<dbReference type="UniPathway" id="UPA00588">
    <property type="reaction ID" value="UER00649"/>
</dbReference>
<dbReference type="PRINTS" id="PR00094">
    <property type="entry name" value="ADENYLTKNASE"/>
</dbReference>
<keyword evidence="1 5" id="KW-0808">Transferase</keyword>
<comment type="function">
    <text evidence="5">Catalyzes the reversible transfer of the terminal phosphate group between ATP and AMP. Plays an important role in cellular energy homeostasis and in adenine nucleotide metabolism.</text>
</comment>
<gene>
    <name evidence="5" type="primary">adk</name>
    <name evidence="8" type="ORF">A2782_00740</name>
</gene>
<comment type="pathway">
    <text evidence="5">Purine metabolism; AMP biosynthesis via salvage pathway; AMP from ADP: step 1/1.</text>
</comment>
<feature type="binding site" evidence="5">
    <location>
        <position position="119"/>
    </location>
    <ligand>
        <name>AMP</name>
        <dbReference type="ChEBI" id="CHEBI:456215"/>
    </ligand>
</feature>
<keyword evidence="2 5" id="KW-0545">Nucleotide biosynthesis</keyword>